<dbReference type="Gene3D" id="3.40.50.1820">
    <property type="entry name" value="alpha/beta hydrolase"/>
    <property type="match status" value="1"/>
</dbReference>
<evidence type="ECO:0000256" key="2">
    <source>
        <dbReference type="ARBA" id="ARBA00022525"/>
    </source>
</evidence>
<dbReference type="GO" id="GO:0030600">
    <property type="term" value="F:feruloyl esterase activity"/>
    <property type="evidence" value="ECO:0007669"/>
    <property type="project" value="InterPro"/>
</dbReference>
<dbReference type="Proteomes" id="UP000705230">
    <property type="component" value="Unassembled WGS sequence"/>
</dbReference>
<comment type="subcellular location">
    <subcellularLocation>
        <location evidence="1">Secreted</location>
    </subcellularLocation>
</comment>
<proteinExistence type="predicted"/>
<dbReference type="AlphaFoldDB" id="A0A937JHA1"/>
<dbReference type="PANTHER" id="PTHR38050:SF2">
    <property type="entry name" value="FERULOYL ESTERASE C-RELATED"/>
    <property type="match status" value="1"/>
</dbReference>
<dbReference type="GO" id="GO:0045493">
    <property type="term" value="P:xylan catabolic process"/>
    <property type="evidence" value="ECO:0007669"/>
    <property type="project" value="UniProtKB-KW"/>
</dbReference>
<keyword evidence="6" id="KW-0119">Carbohydrate metabolism</keyword>
<keyword evidence="4" id="KW-0732">Signal</keyword>
<protein>
    <submittedName>
        <fullName evidence="8">Uncharacterized protein</fullName>
    </submittedName>
</protein>
<gene>
    <name evidence="8" type="ORF">ISR29_01245</name>
</gene>
<comment type="caution">
    <text evidence="8">The sequence shown here is derived from an EMBL/GenBank/DDBJ whole genome shotgun (WGS) entry which is preliminary data.</text>
</comment>
<dbReference type="InterPro" id="IPR043595">
    <property type="entry name" value="FaeB/C/D"/>
</dbReference>
<evidence type="ECO:0000313" key="8">
    <source>
        <dbReference type="EMBL" id="MBL6902812.1"/>
    </source>
</evidence>
<keyword evidence="7" id="KW-0624">Polysaccharide degradation</keyword>
<keyword evidence="2" id="KW-0964">Secreted</keyword>
<evidence type="ECO:0000256" key="7">
    <source>
        <dbReference type="ARBA" id="ARBA00023326"/>
    </source>
</evidence>
<keyword evidence="3" id="KW-0858">Xylan degradation</keyword>
<dbReference type="PANTHER" id="PTHR38050">
    <property type="match status" value="1"/>
</dbReference>
<dbReference type="GO" id="GO:0005576">
    <property type="term" value="C:extracellular region"/>
    <property type="evidence" value="ECO:0007669"/>
    <property type="project" value="UniProtKB-SubCell"/>
</dbReference>
<name>A0A937JHA1_9GAMM</name>
<evidence type="ECO:0000256" key="5">
    <source>
        <dbReference type="ARBA" id="ARBA00022801"/>
    </source>
</evidence>
<evidence type="ECO:0000256" key="4">
    <source>
        <dbReference type="ARBA" id="ARBA00022729"/>
    </source>
</evidence>
<evidence type="ECO:0000313" key="9">
    <source>
        <dbReference type="Proteomes" id="UP000705230"/>
    </source>
</evidence>
<dbReference type="InterPro" id="IPR029058">
    <property type="entry name" value="AB_hydrolase_fold"/>
</dbReference>
<evidence type="ECO:0000256" key="3">
    <source>
        <dbReference type="ARBA" id="ARBA00022651"/>
    </source>
</evidence>
<organism evidence="8 9">
    <name type="scientific">SAR86 cluster bacterium</name>
    <dbReference type="NCBI Taxonomy" id="2030880"/>
    <lineage>
        <taxon>Bacteria</taxon>
        <taxon>Pseudomonadati</taxon>
        <taxon>Pseudomonadota</taxon>
        <taxon>Gammaproteobacteria</taxon>
        <taxon>SAR86 cluster</taxon>
    </lineage>
</organism>
<accession>A0A937JHA1</accession>
<dbReference type="EMBL" id="JADHSG010000001">
    <property type="protein sequence ID" value="MBL6902812.1"/>
    <property type="molecule type" value="Genomic_DNA"/>
</dbReference>
<reference evidence="8" key="1">
    <citation type="submission" date="2020-10" db="EMBL/GenBank/DDBJ databases">
        <title>Microbiome of the Black Sea water column analyzed by genome centric metagenomics.</title>
        <authorList>
            <person name="Cabello-Yeves P.J."/>
            <person name="Callieri C."/>
            <person name="Picazo A."/>
            <person name="Mehrshad M."/>
            <person name="Haro-Moreno J.M."/>
            <person name="Roda-Garcia J."/>
            <person name="Dzembekova N."/>
            <person name="Slabakova V."/>
            <person name="Slabakova N."/>
            <person name="Moncheva S."/>
            <person name="Rodriguez-Valera F."/>
        </authorList>
    </citation>
    <scope>NUCLEOTIDE SEQUENCE</scope>
    <source>
        <strain evidence="8">BS30m-G43</strain>
    </source>
</reference>
<evidence type="ECO:0000256" key="1">
    <source>
        <dbReference type="ARBA" id="ARBA00004613"/>
    </source>
</evidence>
<sequence>MERITISHAGEERSYLLFIPTVQKESYKLVIGLHGFSGSASGFEKETTGGFNLYAEEQGLIVAYPQGKYFYPSYQTTDPKGSPITQTAYSSSWNHLGPLIANNKKVKMCADSSQSAPPFPSCKNQDSCYWTSCVDDSDFIKTIALKIQKEFLIGKSYVMGLSNGGMMAQLIGCQYPDIFDGVINVVGMQPHKLSCVPEKPISLIIYGGLLDKSVPPISINSSGGYFYEPIKNTVSEWSSKFNCKDTQNSKITTPFVSSETLFYNCDNDVTITAIINAKVGHAWPGISPNEGYCRSNIQSEIIYSECKEIKKISGSRYLLNRLFAN</sequence>
<dbReference type="SUPFAM" id="SSF53474">
    <property type="entry name" value="alpha/beta-Hydrolases"/>
    <property type="match status" value="1"/>
</dbReference>
<evidence type="ECO:0000256" key="6">
    <source>
        <dbReference type="ARBA" id="ARBA00023277"/>
    </source>
</evidence>
<keyword evidence="5" id="KW-0378">Hydrolase</keyword>